<dbReference type="AlphaFoldDB" id="A0A0A9EH62"/>
<organism evidence="1">
    <name type="scientific">Arundo donax</name>
    <name type="common">Giant reed</name>
    <name type="synonym">Donax arundinaceus</name>
    <dbReference type="NCBI Taxonomy" id="35708"/>
    <lineage>
        <taxon>Eukaryota</taxon>
        <taxon>Viridiplantae</taxon>
        <taxon>Streptophyta</taxon>
        <taxon>Embryophyta</taxon>
        <taxon>Tracheophyta</taxon>
        <taxon>Spermatophyta</taxon>
        <taxon>Magnoliopsida</taxon>
        <taxon>Liliopsida</taxon>
        <taxon>Poales</taxon>
        <taxon>Poaceae</taxon>
        <taxon>PACMAD clade</taxon>
        <taxon>Arundinoideae</taxon>
        <taxon>Arundineae</taxon>
        <taxon>Arundo</taxon>
    </lineage>
</organism>
<accession>A0A0A9EH62</accession>
<reference evidence="1" key="2">
    <citation type="journal article" date="2015" name="Data Brief">
        <title>Shoot transcriptome of the giant reed, Arundo donax.</title>
        <authorList>
            <person name="Barrero R.A."/>
            <person name="Guerrero F.D."/>
            <person name="Moolhuijzen P."/>
            <person name="Goolsby J.A."/>
            <person name="Tidwell J."/>
            <person name="Bellgard S.E."/>
            <person name="Bellgard M.I."/>
        </authorList>
    </citation>
    <scope>NUCLEOTIDE SEQUENCE</scope>
    <source>
        <tissue evidence="1">Shoot tissue taken approximately 20 cm above the soil surface</tissue>
    </source>
</reference>
<protein>
    <submittedName>
        <fullName evidence="1">Uncharacterized protein</fullName>
    </submittedName>
</protein>
<sequence>MDAKLLTPIALQLLGNMSHCGGQRSCRAFTAAFSQLLYNCMHKKLRTGEPLLKFSPNLRSCKTNIR</sequence>
<reference evidence="1" key="1">
    <citation type="submission" date="2014-09" db="EMBL/GenBank/DDBJ databases">
        <authorList>
            <person name="Magalhaes I.L.F."/>
            <person name="Oliveira U."/>
            <person name="Santos F.R."/>
            <person name="Vidigal T.H.D.A."/>
            <person name="Brescovit A.D."/>
            <person name="Santos A.J."/>
        </authorList>
    </citation>
    <scope>NUCLEOTIDE SEQUENCE</scope>
    <source>
        <tissue evidence="1">Shoot tissue taken approximately 20 cm above the soil surface</tissue>
    </source>
</reference>
<dbReference type="EMBL" id="GBRH01198469">
    <property type="protein sequence ID" value="JAD99426.1"/>
    <property type="molecule type" value="Transcribed_RNA"/>
</dbReference>
<evidence type="ECO:0000313" key="1">
    <source>
        <dbReference type="EMBL" id="JAD99426.1"/>
    </source>
</evidence>
<name>A0A0A9EH62_ARUDO</name>
<proteinExistence type="predicted"/>